<feature type="domain" description="FAD/NAD(P)-binding" evidence="11">
    <location>
        <begin position="386"/>
        <end position="614"/>
    </location>
</feature>
<dbReference type="SUPFAM" id="SSF51395">
    <property type="entry name" value="FMN-linked oxidoreductases"/>
    <property type="match status" value="1"/>
</dbReference>
<dbReference type="InterPro" id="IPR023753">
    <property type="entry name" value="FAD/NAD-binding_dom"/>
</dbReference>
<dbReference type="InterPro" id="IPR013785">
    <property type="entry name" value="Aldolase_TIM"/>
</dbReference>
<evidence type="ECO:0000256" key="9">
    <source>
        <dbReference type="ARBA" id="ARBA00023014"/>
    </source>
</evidence>
<evidence type="ECO:0000256" key="2">
    <source>
        <dbReference type="ARBA" id="ARBA00001966"/>
    </source>
</evidence>
<sequence>MEHTPLFEPTHLGSIQLTNRIMSSGHQTTLVNEYLPTDDFFAYHLARARGGAGLVVLEAHAVHESGLLTDHTIDASTDDIVETYEPFAEAMHEADTRVMAQLFHGGRERYAGEYAPPALSASDEPTDRLTVIPRPMETAEVYEMIDAFVDSAVRMEQAGLDGVEIVGSHTYLPAQFWSPNVNDRNDEFGGTLENRCRFTVEIADRIRERTSDDFVVGIRLSAEERSEQGLSFDETLPIIEHIDDATMLDYWSVVVGSSSTQEGCSYIVPPATESEIVTQSPAAVIDQTVDGATIVTSRINTPEKATQMLDETGADVVGMTRALIADPELPAKTKAGEWDDVIPCVACNQGCIGRYQEGLPIRCTINPITGREAEYGDLDSATTPKSVLVVGGGPAGLIAATTAGERGHDVTLLEATGDLGGQITAYADLDHRGRYGDWLATLKSRLDDHDVTVELNTRFDPDNVAAYDFDELILATGATGRRPDVSVAESVAAYTAVEALRADNPFGDDVLVADWDGNEAALDVASKAADAGADVEIVTAAYTPGESVQQYIQNALLGDLYSENVTLTPHYRVDAVEADEVVLQNVFNDERERRDSVDTVVFAHGGEANYEQYRNLSVVDVSVHRVGDCWAPRSLDEAIWEAYETATDL</sequence>
<dbReference type="GeneID" id="68617028"/>
<organism evidence="12 13">
    <name type="scientific">Haladaptatus pallidirubidus</name>
    <dbReference type="NCBI Taxonomy" id="1008152"/>
    <lineage>
        <taxon>Archaea</taxon>
        <taxon>Methanobacteriati</taxon>
        <taxon>Methanobacteriota</taxon>
        <taxon>Stenosarchaea group</taxon>
        <taxon>Halobacteria</taxon>
        <taxon>Halobacteriales</taxon>
        <taxon>Haladaptataceae</taxon>
        <taxon>Haladaptatus</taxon>
    </lineage>
</organism>
<dbReference type="Gene3D" id="3.20.20.70">
    <property type="entry name" value="Aldolase class I"/>
    <property type="match status" value="1"/>
</dbReference>
<dbReference type="PANTHER" id="PTHR42917:SF2">
    <property type="entry name" value="2,4-DIENOYL-COA REDUCTASE [(2E)-ENOYL-COA-PRODUCING]"/>
    <property type="match status" value="1"/>
</dbReference>
<keyword evidence="4" id="KW-0285">Flavoprotein</keyword>
<dbReference type="Proteomes" id="UP001501729">
    <property type="component" value="Unassembled WGS sequence"/>
</dbReference>
<evidence type="ECO:0000256" key="3">
    <source>
        <dbReference type="ARBA" id="ARBA00011048"/>
    </source>
</evidence>
<protein>
    <submittedName>
        <fullName evidence="12">FAD-dependent oxidoreductase</fullName>
    </submittedName>
</protein>
<keyword evidence="8" id="KW-0408">Iron</keyword>
<dbReference type="RefSeq" id="WP_227778274.1">
    <property type="nucleotide sequence ID" value="NZ_BAABKX010000013.1"/>
</dbReference>
<evidence type="ECO:0000259" key="10">
    <source>
        <dbReference type="Pfam" id="PF00724"/>
    </source>
</evidence>
<dbReference type="Pfam" id="PF07992">
    <property type="entry name" value="Pyr_redox_2"/>
    <property type="match status" value="1"/>
</dbReference>
<dbReference type="GO" id="GO:0046872">
    <property type="term" value="F:metal ion binding"/>
    <property type="evidence" value="ECO:0007669"/>
    <property type="project" value="UniProtKB-KW"/>
</dbReference>
<feature type="domain" description="NADH:flavin oxidoreductase/NADH oxidase N-terminal" evidence="10">
    <location>
        <begin position="6"/>
        <end position="336"/>
    </location>
</feature>
<name>A0AAV3UJ08_9EURY</name>
<dbReference type="GO" id="GO:0008670">
    <property type="term" value="F:2,4-dienoyl-CoA reductase (NADPH) activity"/>
    <property type="evidence" value="ECO:0007669"/>
    <property type="project" value="TreeGrafter"/>
</dbReference>
<proteinExistence type="inferred from homology"/>
<dbReference type="InterPro" id="IPR051793">
    <property type="entry name" value="NADH:flavin_oxidoreductase"/>
</dbReference>
<evidence type="ECO:0000256" key="1">
    <source>
        <dbReference type="ARBA" id="ARBA00001917"/>
    </source>
</evidence>
<gene>
    <name evidence="12" type="ORF">GCM10025751_29140</name>
</gene>
<dbReference type="PANTHER" id="PTHR42917">
    <property type="entry name" value="2,4-DIENOYL-COA REDUCTASE"/>
    <property type="match status" value="1"/>
</dbReference>
<dbReference type="InterPro" id="IPR036188">
    <property type="entry name" value="FAD/NAD-bd_sf"/>
</dbReference>
<comment type="cofactor">
    <cofactor evidence="1">
        <name>FMN</name>
        <dbReference type="ChEBI" id="CHEBI:58210"/>
    </cofactor>
</comment>
<dbReference type="Gene3D" id="3.40.50.720">
    <property type="entry name" value="NAD(P)-binding Rossmann-like Domain"/>
    <property type="match status" value="1"/>
</dbReference>
<dbReference type="Pfam" id="PF00724">
    <property type="entry name" value="Oxidored_FMN"/>
    <property type="match status" value="1"/>
</dbReference>
<evidence type="ECO:0000313" key="13">
    <source>
        <dbReference type="Proteomes" id="UP001501729"/>
    </source>
</evidence>
<keyword evidence="7" id="KW-0560">Oxidoreductase</keyword>
<keyword evidence="9" id="KW-0411">Iron-sulfur</keyword>
<reference evidence="12 13" key="1">
    <citation type="journal article" date="2019" name="Int. J. Syst. Evol. Microbiol.">
        <title>The Global Catalogue of Microorganisms (GCM) 10K type strain sequencing project: providing services to taxonomists for standard genome sequencing and annotation.</title>
        <authorList>
            <consortium name="The Broad Institute Genomics Platform"/>
            <consortium name="The Broad Institute Genome Sequencing Center for Infectious Disease"/>
            <person name="Wu L."/>
            <person name="Ma J."/>
        </authorList>
    </citation>
    <scope>NUCLEOTIDE SEQUENCE [LARGE SCALE GENOMIC DNA]</scope>
    <source>
        <strain evidence="12 13">JCM 17504</strain>
    </source>
</reference>
<keyword evidence="6" id="KW-0479">Metal-binding</keyword>
<comment type="cofactor">
    <cofactor evidence="2">
        <name>[4Fe-4S] cluster</name>
        <dbReference type="ChEBI" id="CHEBI:49883"/>
    </cofactor>
</comment>
<dbReference type="GO" id="GO:0033543">
    <property type="term" value="P:fatty acid beta-oxidation, unsaturated, even number, reductase/isomerase pathway"/>
    <property type="evidence" value="ECO:0007669"/>
    <property type="project" value="TreeGrafter"/>
</dbReference>
<evidence type="ECO:0000256" key="5">
    <source>
        <dbReference type="ARBA" id="ARBA00022643"/>
    </source>
</evidence>
<accession>A0AAV3UJ08</accession>
<comment type="similarity">
    <text evidence="3">In the N-terminal section; belongs to the NADH:flavin oxidoreductase/NADH oxidase family.</text>
</comment>
<evidence type="ECO:0000259" key="11">
    <source>
        <dbReference type="Pfam" id="PF07992"/>
    </source>
</evidence>
<evidence type="ECO:0000256" key="7">
    <source>
        <dbReference type="ARBA" id="ARBA00023002"/>
    </source>
</evidence>
<dbReference type="GO" id="GO:0051536">
    <property type="term" value="F:iron-sulfur cluster binding"/>
    <property type="evidence" value="ECO:0007669"/>
    <property type="project" value="UniProtKB-KW"/>
</dbReference>
<evidence type="ECO:0000256" key="4">
    <source>
        <dbReference type="ARBA" id="ARBA00022630"/>
    </source>
</evidence>
<keyword evidence="13" id="KW-1185">Reference proteome</keyword>
<keyword evidence="5" id="KW-0288">FMN</keyword>
<comment type="caution">
    <text evidence="12">The sequence shown here is derived from an EMBL/GenBank/DDBJ whole genome shotgun (WGS) entry which is preliminary data.</text>
</comment>
<dbReference type="PRINTS" id="PR00368">
    <property type="entry name" value="FADPNR"/>
</dbReference>
<evidence type="ECO:0000313" key="12">
    <source>
        <dbReference type="EMBL" id="GAA5052715.1"/>
    </source>
</evidence>
<evidence type="ECO:0000256" key="8">
    <source>
        <dbReference type="ARBA" id="ARBA00023004"/>
    </source>
</evidence>
<dbReference type="EMBL" id="BAABKX010000013">
    <property type="protein sequence ID" value="GAA5052715.1"/>
    <property type="molecule type" value="Genomic_DNA"/>
</dbReference>
<dbReference type="AlphaFoldDB" id="A0AAV3UJ08"/>
<dbReference type="SUPFAM" id="SSF51905">
    <property type="entry name" value="FAD/NAD(P)-binding domain"/>
    <property type="match status" value="1"/>
</dbReference>
<dbReference type="GO" id="GO:0010181">
    <property type="term" value="F:FMN binding"/>
    <property type="evidence" value="ECO:0007669"/>
    <property type="project" value="InterPro"/>
</dbReference>
<dbReference type="Gene3D" id="3.50.50.60">
    <property type="entry name" value="FAD/NAD(P)-binding domain"/>
    <property type="match status" value="1"/>
</dbReference>
<evidence type="ECO:0000256" key="6">
    <source>
        <dbReference type="ARBA" id="ARBA00022723"/>
    </source>
</evidence>
<dbReference type="InterPro" id="IPR001155">
    <property type="entry name" value="OxRdtase_FMN_N"/>
</dbReference>